<feature type="compositionally biased region" description="Basic and acidic residues" evidence="9">
    <location>
        <begin position="543"/>
        <end position="559"/>
    </location>
</feature>
<protein>
    <recommendedName>
        <fullName evidence="11">Potassium channel domain-containing protein</fullName>
    </recommendedName>
</protein>
<keyword evidence="7 8" id="KW-0407">Ion channel</keyword>
<evidence type="ECO:0000313" key="12">
    <source>
        <dbReference type="EMBL" id="KAF7130902.1"/>
    </source>
</evidence>
<reference evidence="13" key="1">
    <citation type="submission" date="2020-06" db="EMBL/GenBank/DDBJ databases">
        <title>Draft genome sequences of strains closely related to Aspergillus parafelis and Aspergillus hiratsukae.</title>
        <authorList>
            <person name="Dos Santos R.A.C."/>
            <person name="Rivero-Menendez O."/>
            <person name="Steenwyk J.L."/>
            <person name="Mead M.E."/>
            <person name="Goldman G.H."/>
            <person name="Alastruey-Izquierdo A."/>
            <person name="Rokas A."/>
        </authorList>
    </citation>
    <scope>NUCLEOTIDE SEQUENCE</scope>
    <source>
        <strain evidence="12">CNM-CM5793</strain>
        <strain evidence="13">CNM-CM6106</strain>
    </source>
</reference>
<gene>
    <name evidence="12" type="ORF">CNMCM5793_003772</name>
    <name evidence="13" type="ORF">CNMCM6106_004001</name>
</gene>
<evidence type="ECO:0000256" key="5">
    <source>
        <dbReference type="ARBA" id="ARBA00023065"/>
    </source>
</evidence>
<feature type="transmembrane region" description="Helical" evidence="10">
    <location>
        <begin position="273"/>
        <end position="295"/>
    </location>
</feature>
<keyword evidence="5 8" id="KW-0406">Ion transport</keyword>
<dbReference type="PANTHER" id="PTHR11003">
    <property type="entry name" value="POTASSIUM CHANNEL, SUBFAMILY K"/>
    <property type="match status" value="1"/>
</dbReference>
<evidence type="ECO:0000313" key="15">
    <source>
        <dbReference type="Proteomes" id="UP000662466"/>
    </source>
</evidence>
<feature type="transmembrane region" description="Helical" evidence="10">
    <location>
        <begin position="49"/>
        <end position="77"/>
    </location>
</feature>
<dbReference type="Proteomes" id="UP000630445">
    <property type="component" value="Unassembled WGS sequence"/>
</dbReference>
<evidence type="ECO:0000256" key="3">
    <source>
        <dbReference type="ARBA" id="ARBA00022692"/>
    </source>
</evidence>
<feature type="domain" description="Potassium channel" evidence="11">
    <location>
        <begin position="224"/>
        <end position="295"/>
    </location>
</feature>
<dbReference type="GO" id="GO:0022841">
    <property type="term" value="F:potassium ion leak channel activity"/>
    <property type="evidence" value="ECO:0007669"/>
    <property type="project" value="TreeGrafter"/>
</dbReference>
<dbReference type="GO" id="GO:0030322">
    <property type="term" value="P:stabilization of membrane potential"/>
    <property type="evidence" value="ECO:0007669"/>
    <property type="project" value="TreeGrafter"/>
</dbReference>
<feature type="transmembrane region" description="Helical" evidence="10">
    <location>
        <begin position="428"/>
        <end position="447"/>
    </location>
</feature>
<feature type="region of interest" description="Disordered" evidence="9">
    <location>
        <begin position="1"/>
        <end position="26"/>
    </location>
</feature>
<evidence type="ECO:0000256" key="10">
    <source>
        <dbReference type="SAM" id="Phobius"/>
    </source>
</evidence>
<evidence type="ECO:0000256" key="7">
    <source>
        <dbReference type="ARBA" id="ARBA00023303"/>
    </source>
</evidence>
<comment type="caution">
    <text evidence="13">The sequence shown here is derived from an EMBL/GenBank/DDBJ whole genome shotgun (WGS) entry which is preliminary data.</text>
</comment>
<name>A0A8H6QBG4_9EURO</name>
<sequence length="697" mass="78617">MGPQINNKPGDSVHSQVQQSDHPSRQSFREWLRGQFHLRPADDDEPQDWWLASTAVPLIAAATAPLANVMSIVALVMPWRSHIYYDQKDSLGNPLQVGYPDPRGCITLNATSLAFGLLGNAFLLCNFTRIVRYITALPASIICWSASTALLIAGTVAMHVYASPIAPNELYSQAYWSAVVAAILYFILSIILIINMLGYLLGHYPQHFALTDGQRTLILQTLSFVIWLLIGAVIFSKVIDISFADALYFSDVTILTVGFGDIVPTNAVGRGIIFPYAVMGIIMLGLVVGSIHQFAKELQYDNVIRKHVERKRLATIRRATTLENNHSGPAENGTNASDSDEAAQIGYRPRYTREHPIISSISSWTQGLAGRSKLMLMKEEKDRFDAMRAIQNETIIFRRTYNLLLSILIFGIVWTIGAVVFWQLEEDLSYFDALYFGFCALLTVGYGDFTPTTNAAKPFFVVWSLIAIPTMTTLISEMSDTIVAWFKHATDKVADWTVLPQSSKYKAFLQRLPVIYSALERRAEKKRVAEGFPVGDLEPGQRQGDDATRRPRPLEDLARDASPSRQDLAQQLAFAIRRTAKHALGRHPKYYTYEEWVEFTRLIKFTDNSPDGVVLDEDEFGVLNWDWIGETSPMLASQSEPEWILDRLCESLIRYVDGESRRQPSDQDEKPLNRTNGDRNDEEPTLKKERDIRFEDD</sequence>
<evidence type="ECO:0000256" key="2">
    <source>
        <dbReference type="ARBA" id="ARBA00022448"/>
    </source>
</evidence>
<feature type="transmembrane region" description="Helical" evidence="10">
    <location>
        <begin position="137"/>
        <end position="162"/>
    </location>
</feature>
<evidence type="ECO:0000313" key="13">
    <source>
        <dbReference type="EMBL" id="KAF7168996.1"/>
    </source>
</evidence>
<keyword evidence="14" id="KW-1185">Reference proteome</keyword>
<dbReference type="InterPro" id="IPR003280">
    <property type="entry name" value="2pore_dom_K_chnl"/>
</dbReference>
<dbReference type="GO" id="GO:0015271">
    <property type="term" value="F:outward rectifier potassium channel activity"/>
    <property type="evidence" value="ECO:0007669"/>
    <property type="project" value="TreeGrafter"/>
</dbReference>
<dbReference type="PRINTS" id="PR01333">
    <property type="entry name" value="2POREKCHANEL"/>
</dbReference>
<feature type="domain" description="Potassium channel" evidence="11">
    <location>
        <begin position="412"/>
        <end position="482"/>
    </location>
</feature>
<evidence type="ECO:0000256" key="4">
    <source>
        <dbReference type="ARBA" id="ARBA00022989"/>
    </source>
</evidence>
<organism evidence="13 15">
    <name type="scientific">Aspergillus hiratsukae</name>
    <dbReference type="NCBI Taxonomy" id="1194566"/>
    <lineage>
        <taxon>Eukaryota</taxon>
        <taxon>Fungi</taxon>
        <taxon>Dikarya</taxon>
        <taxon>Ascomycota</taxon>
        <taxon>Pezizomycotina</taxon>
        <taxon>Eurotiomycetes</taxon>
        <taxon>Eurotiomycetidae</taxon>
        <taxon>Eurotiales</taxon>
        <taxon>Aspergillaceae</taxon>
        <taxon>Aspergillus</taxon>
        <taxon>Aspergillus subgen. Fumigati</taxon>
    </lineage>
</organism>
<feature type="transmembrane region" description="Helical" evidence="10">
    <location>
        <begin position="401"/>
        <end position="422"/>
    </location>
</feature>
<evidence type="ECO:0000256" key="1">
    <source>
        <dbReference type="ARBA" id="ARBA00004141"/>
    </source>
</evidence>
<dbReference type="Pfam" id="PF07885">
    <property type="entry name" value="Ion_trans_2"/>
    <property type="match status" value="2"/>
</dbReference>
<feature type="region of interest" description="Disordered" evidence="9">
    <location>
        <begin position="530"/>
        <end position="566"/>
    </location>
</feature>
<accession>A0A8H6QBG4</accession>
<dbReference type="AlphaFoldDB" id="A0A8H6QBG4"/>
<feature type="compositionally biased region" description="Polar residues" evidence="9">
    <location>
        <begin position="1"/>
        <end position="21"/>
    </location>
</feature>
<dbReference type="GO" id="GO:0005886">
    <property type="term" value="C:plasma membrane"/>
    <property type="evidence" value="ECO:0007669"/>
    <property type="project" value="TreeGrafter"/>
</dbReference>
<dbReference type="InterPro" id="IPR013099">
    <property type="entry name" value="K_chnl_dom"/>
</dbReference>
<keyword evidence="2 8" id="KW-0813">Transport</keyword>
<dbReference type="FunFam" id="1.10.287.70:FF:000182">
    <property type="entry name" value="Outward-rectifier potassium channel TOK1"/>
    <property type="match status" value="1"/>
</dbReference>
<dbReference type="Proteomes" id="UP000662466">
    <property type="component" value="Unassembled WGS sequence"/>
</dbReference>
<comment type="similarity">
    <text evidence="8">Belongs to the two pore domain potassium channel (TC 1.A.1.8) family.</text>
</comment>
<feature type="transmembrane region" description="Helical" evidence="10">
    <location>
        <begin position="174"/>
        <end position="197"/>
    </location>
</feature>
<dbReference type="OrthoDB" id="297496at2759"/>
<proteinExistence type="inferred from homology"/>
<dbReference type="PANTHER" id="PTHR11003:SF342">
    <property type="entry name" value="OUTWARD-RECTIFIER POTASSIUM CHANNEL TOK1"/>
    <property type="match status" value="1"/>
</dbReference>
<keyword evidence="3 8" id="KW-0812">Transmembrane</keyword>
<dbReference type="EMBL" id="JACBAF010002057">
    <property type="protein sequence ID" value="KAF7168996.1"/>
    <property type="molecule type" value="Genomic_DNA"/>
</dbReference>
<evidence type="ECO:0000313" key="14">
    <source>
        <dbReference type="Proteomes" id="UP000630445"/>
    </source>
</evidence>
<dbReference type="EMBL" id="JACBAD010001892">
    <property type="protein sequence ID" value="KAF7130902.1"/>
    <property type="molecule type" value="Genomic_DNA"/>
</dbReference>
<evidence type="ECO:0000256" key="9">
    <source>
        <dbReference type="SAM" id="MobiDB-lite"/>
    </source>
</evidence>
<dbReference type="FunFam" id="1.10.287.70:FF:000170">
    <property type="entry name" value="Outward-rectifier potassium channel TOK1"/>
    <property type="match status" value="1"/>
</dbReference>
<dbReference type="Gene3D" id="1.10.287.70">
    <property type="match status" value="2"/>
</dbReference>
<feature type="region of interest" description="Disordered" evidence="9">
    <location>
        <begin position="659"/>
        <end position="697"/>
    </location>
</feature>
<feature type="transmembrane region" description="Helical" evidence="10">
    <location>
        <begin position="459"/>
        <end position="476"/>
    </location>
</feature>
<feature type="transmembrane region" description="Helical" evidence="10">
    <location>
        <begin position="113"/>
        <end position="131"/>
    </location>
</feature>
<keyword evidence="6 10" id="KW-0472">Membrane</keyword>
<keyword evidence="4 10" id="KW-1133">Transmembrane helix</keyword>
<dbReference type="SUPFAM" id="SSF81324">
    <property type="entry name" value="Voltage-gated potassium channels"/>
    <property type="match status" value="2"/>
</dbReference>
<evidence type="ECO:0000259" key="11">
    <source>
        <dbReference type="Pfam" id="PF07885"/>
    </source>
</evidence>
<feature type="transmembrane region" description="Helical" evidence="10">
    <location>
        <begin position="217"/>
        <end position="235"/>
    </location>
</feature>
<comment type="subcellular location">
    <subcellularLocation>
        <location evidence="1">Membrane</location>
        <topology evidence="1">Multi-pass membrane protein</topology>
    </subcellularLocation>
</comment>
<evidence type="ECO:0000256" key="8">
    <source>
        <dbReference type="RuleBase" id="RU003857"/>
    </source>
</evidence>
<evidence type="ECO:0000256" key="6">
    <source>
        <dbReference type="ARBA" id="ARBA00023136"/>
    </source>
</evidence>